<feature type="non-terminal residue" evidence="1">
    <location>
        <position position="1"/>
    </location>
</feature>
<organism evidence="1">
    <name type="scientific">marine sediment metagenome</name>
    <dbReference type="NCBI Taxonomy" id="412755"/>
    <lineage>
        <taxon>unclassified sequences</taxon>
        <taxon>metagenomes</taxon>
        <taxon>ecological metagenomes</taxon>
    </lineage>
</organism>
<name>X1KC08_9ZZZZ</name>
<proteinExistence type="predicted"/>
<evidence type="ECO:0000313" key="1">
    <source>
        <dbReference type="EMBL" id="GAI04158.1"/>
    </source>
</evidence>
<gene>
    <name evidence="1" type="ORF">S06H3_19184</name>
</gene>
<accession>X1KC08</accession>
<dbReference type="EMBL" id="BARV01009794">
    <property type="protein sequence ID" value="GAI04158.1"/>
    <property type="molecule type" value="Genomic_DNA"/>
</dbReference>
<comment type="caution">
    <text evidence="1">The sequence shown here is derived from an EMBL/GenBank/DDBJ whole genome shotgun (WGS) entry which is preliminary data.</text>
</comment>
<sequence>HLYAGTTEYWKGAALKWQIGESGSWLSAGYGAGSWEYTDAYLPDAWTTGHKYQVQCKAKDNALNEETPGEGNLFVFDKEKPISGVTLPEEGKRYSSITTLLGTADDPTTGEFVSGVGQVEVRIYDTVDAKYWNGSNAFDLDYATAAWISSDITIYTSSWTYTKAVDWTSDHKYLINSRAKDSVPIHLPSKPNVEIAIATTTFYFDDAAPDSLVNEPIDGDSYSSLSTISGTATDDLSGGPEYSGVDDVEIKIYDKDTTNYLLIAIPLQYYSILSHPHSGTCMAMVLLDFAVN</sequence>
<protein>
    <submittedName>
        <fullName evidence="1">Uncharacterized protein</fullName>
    </submittedName>
</protein>
<dbReference type="AlphaFoldDB" id="X1KC08"/>
<reference evidence="1" key="1">
    <citation type="journal article" date="2014" name="Front. Microbiol.">
        <title>High frequency of phylogenetically diverse reductive dehalogenase-homologous genes in deep subseafloor sedimentary metagenomes.</title>
        <authorList>
            <person name="Kawai M."/>
            <person name="Futagami T."/>
            <person name="Toyoda A."/>
            <person name="Takaki Y."/>
            <person name="Nishi S."/>
            <person name="Hori S."/>
            <person name="Arai W."/>
            <person name="Tsubouchi T."/>
            <person name="Morono Y."/>
            <person name="Uchiyama I."/>
            <person name="Ito T."/>
            <person name="Fujiyama A."/>
            <person name="Inagaki F."/>
            <person name="Takami H."/>
        </authorList>
    </citation>
    <scope>NUCLEOTIDE SEQUENCE</scope>
    <source>
        <strain evidence="1">Expedition CK06-06</strain>
    </source>
</reference>